<evidence type="ECO:0000256" key="7">
    <source>
        <dbReference type="ARBA" id="ARBA00023170"/>
    </source>
</evidence>
<keyword evidence="5 9" id="KW-0297">G-protein coupled receptor</keyword>
<dbReference type="KEGG" id="foc:113212828"/>
<dbReference type="GO" id="GO:0004930">
    <property type="term" value="F:G protein-coupled receptor activity"/>
    <property type="evidence" value="ECO:0007669"/>
    <property type="project" value="UniProtKB-KW"/>
</dbReference>
<feature type="domain" description="G-protein coupled receptors family 1 profile" evidence="11">
    <location>
        <begin position="76"/>
        <end position="271"/>
    </location>
</feature>
<gene>
    <name evidence="13" type="primary">LOC113212828</name>
</gene>
<protein>
    <submittedName>
        <fullName evidence="13">RYamide receptor-like</fullName>
    </submittedName>
</protein>
<proteinExistence type="inferred from homology"/>
<dbReference type="PROSITE" id="PS50262">
    <property type="entry name" value="G_PROTEIN_RECEP_F1_2"/>
    <property type="match status" value="1"/>
</dbReference>
<dbReference type="InterPro" id="IPR017452">
    <property type="entry name" value="GPCR_Rhodpsn_7TM"/>
</dbReference>
<keyword evidence="4 10" id="KW-1133">Transmembrane helix</keyword>
<comment type="subcellular location">
    <subcellularLocation>
        <location evidence="1">Membrane</location>
        <topology evidence="1">Multi-pass membrane protein</topology>
    </subcellularLocation>
</comment>
<dbReference type="PANTHER" id="PTHR45695:SF9">
    <property type="entry name" value="LEUCOKININ RECEPTOR"/>
    <property type="match status" value="1"/>
</dbReference>
<dbReference type="PROSITE" id="PS00237">
    <property type="entry name" value="G_PROTEIN_RECEP_F1_1"/>
    <property type="match status" value="1"/>
</dbReference>
<dbReference type="Gene3D" id="1.20.1070.10">
    <property type="entry name" value="Rhodopsin 7-helix transmembrane proteins"/>
    <property type="match status" value="1"/>
</dbReference>
<dbReference type="PRINTS" id="PR00237">
    <property type="entry name" value="GPCRRHODOPSN"/>
</dbReference>
<dbReference type="GeneID" id="113212828"/>
<feature type="transmembrane region" description="Helical" evidence="10">
    <location>
        <begin position="242"/>
        <end position="265"/>
    </location>
</feature>
<evidence type="ECO:0000256" key="4">
    <source>
        <dbReference type="ARBA" id="ARBA00022989"/>
    </source>
</evidence>
<evidence type="ECO:0000256" key="3">
    <source>
        <dbReference type="ARBA" id="ARBA00022692"/>
    </source>
</evidence>
<dbReference type="Pfam" id="PF00001">
    <property type="entry name" value="7tm_1"/>
    <property type="match status" value="1"/>
</dbReference>
<evidence type="ECO:0000256" key="9">
    <source>
        <dbReference type="RuleBase" id="RU000688"/>
    </source>
</evidence>
<evidence type="ECO:0000256" key="5">
    <source>
        <dbReference type="ARBA" id="ARBA00023040"/>
    </source>
</evidence>
<dbReference type="OrthoDB" id="9445642at2759"/>
<feature type="transmembrane region" description="Helical" evidence="10">
    <location>
        <begin position="97"/>
        <end position="117"/>
    </location>
</feature>
<evidence type="ECO:0000256" key="1">
    <source>
        <dbReference type="ARBA" id="ARBA00004141"/>
    </source>
</evidence>
<dbReference type="AlphaFoldDB" id="A0A9C6XWC6"/>
<evidence type="ECO:0000313" key="12">
    <source>
        <dbReference type="Proteomes" id="UP000504606"/>
    </source>
</evidence>
<keyword evidence="6 10" id="KW-0472">Membrane</keyword>
<accession>A0A9C6XWC6</accession>
<evidence type="ECO:0000256" key="10">
    <source>
        <dbReference type="SAM" id="Phobius"/>
    </source>
</evidence>
<evidence type="ECO:0000256" key="6">
    <source>
        <dbReference type="ARBA" id="ARBA00023136"/>
    </source>
</evidence>
<feature type="transmembrane region" description="Helical" evidence="10">
    <location>
        <begin position="137"/>
        <end position="155"/>
    </location>
</feature>
<dbReference type="SUPFAM" id="SSF81321">
    <property type="entry name" value="Family A G protein-coupled receptor-like"/>
    <property type="match status" value="1"/>
</dbReference>
<sequence length="426" mass="46457">MEATVSPTGGLPSELPAGLPLAAWDSVLLLNGSVLSHNGTLNNDTFLDEPLYPVPFHIVLLLTFFYVSISVAAIVGNGLVLWVVATSRRMQSVTNCFIANLALADVIIGLFAIPFQFQAALLQRWSLPEFMCPFCPFVQVLSVNVSVFTLTAIAVDRHRAVLSPLSSPPTKFRAKVMIVIIWLLSLALAMPMVMALGVVQVPDETAVPPPDLALGLADVEVPIVPSTKPFCKLTGMTDHGMLIYRMILVVVQYLTPLIIISLVYTRMAHRLWGSRAPGNAEDSRDATLLKNKKKVGCQLLQPIDNGLVYAQQQEDVRRARNARFTCVLLDMGRPEKFQREFRLRLDVCLRRSPAGRGSISRELSNLDSGRWEWPAHGGRAGTLALKNGDKLHPALGTLGALDHHNNHISGSNSGLSVLTGHTSLTP</sequence>
<evidence type="ECO:0000256" key="8">
    <source>
        <dbReference type="ARBA" id="ARBA00023224"/>
    </source>
</evidence>
<dbReference type="Proteomes" id="UP000504606">
    <property type="component" value="Unplaced"/>
</dbReference>
<evidence type="ECO:0000259" key="11">
    <source>
        <dbReference type="PROSITE" id="PS50262"/>
    </source>
</evidence>
<dbReference type="PANTHER" id="PTHR45695">
    <property type="entry name" value="LEUCOKININ RECEPTOR-RELATED"/>
    <property type="match status" value="1"/>
</dbReference>
<feature type="transmembrane region" description="Helical" evidence="10">
    <location>
        <begin position="56"/>
        <end position="85"/>
    </location>
</feature>
<reference evidence="13" key="1">
    <citation type="submission" date="2025-08" db="UniProtKB">
        <authorList>
            <consortium name="RefSeq"/>
        </authorList>
    </citation>
    <scope>IDENTIFICATION</scope>
    <source>
        <tissue evidence="13">Whole organism</tissue>
    </source>
</reference>
<name>A0A9C6XWC6_FRAOC</name>
<dbReference type="InterPro" id="IPR000276">
    <property type="entry name" value="GPCR_Rhodpsn"/>
</dbReference>
<keyword evidence="8 9" id="KW-0807">Transducer</keyword>
<evidence type="ECO:0000313" key="13">
    <source>
        <dbReference type="RefSeq" id="XP_052133365.1"/>
    </source>
</evidence>
<dbReference type="RefSeq" id="XP_052133365.1">
    <property type="nucleotide sequence ID" value="XM_052277405.1"/>
</dbReference>
<organism evidence="12 13">
    <name type="scientific">Frankliniella occidentalis</name>
    <name type="common">Western flower thrips</name>
    <name type="synonym">Euthrips occidentalis</name>
    <dbReference type="NCBI Taxonomy" id="133901"/>
    <lineage>
        <taxon>Eukaryota</taxon>
        <taxon>Metazoa</taxon>
        <taxon>Ecdysozoa</taxon>
        <taxon>Arthropoda</taxon>
        <taxon>Hexapoda</taxon>
        <taxon>Insecta</taxon>
        <taxon>Pterygota</taxon>
        <taxon>Neoptera</taxon>
        <taxon>Paraneoptera</taxon>
        <taxon>Thysanoptera</taxon>
        <taxon>Terebrantia</taxon>
        <taxon>Thripoidea</taxon>
        <taxon>Thripidae</taxon>
        <taxon>Frankliniella</taxon>
    </lineage>
</organism>
<feature type="transmembrane region" description="Helical" evidence="10">
    <location>
        <begin position="176"/>
        <end position="199"/>
    </location>
</feature>
<keyword evidence="12" id="KW-1185">Reference proteome</keyword>
<dbReference type="GO" id="GO:0005886">
    <property type="term" value="C:plasma membrane"/>
    <property type="evidence" value="ECO:0007669"/>
    <property type="project" value="TreeGrafter"/>
</dbReference>
<evidence type="ECO:0000256" key="2">
    <source>
        <dbReference type="ARBA" id="ARBA00010663"/>
    </source>
</evidence>
<keyword evidence="3 9" id="KW-0812">Transmembrane</keyword>
<keyword evidence="7 9" id="KW-0675">Receptor</keyword>
<comment type="similarity">
    <text evidence="2 9">Belongs to the G-protein coupled receptor 1 family.</text>
</comment>